<keyword evidence="1" id="KW-0808">Transferase</keyword>
<evidence type="ECO:0000313" key="5">
    <source>
        <dbReference type="Proteomes" id="UP000176282"/>
    </source>
</evidence>
<dbReference type="PANTHER" id="PTHR43864">
    <property type="entry name" value="HYPOXANTHINE/GUANINE PHOSPHORIBOSYLTRANSFERASE"/>
    <property type="match status" value="1"/>
</dbReference>
<dbReference type="Pfam" id="PF18785">
    <property type="entry name" value="Inv-AAD"/>
    <property type="match status" value="1"/>
</dbReference>
<dbReference type="GO" id="GO:0016740">
    <property type="term" value="F:transferase activity"/>
    <property type="evidence" value="ECO:0007669"/>
    <property type="project" value="UniProtKB-KW"/>
</dbReference>
<sequence length="355" mass="40401">MTLYSPLQTLEEAIKDISALVMKEKAMLDQVVDVYNNSPTYLVTENHGSVDEYKYFLYPFKGMTLVDSRLYSHLGKFLARMVPKETEVIVSIEADGIGIAHFVGAERALPVVISKHFHYNVPHVEFTQHAGYHKRRMYLPTVIEGKKVAIVDCMVSTGGTVRGLIEATESIPGTEITGIFCVNDKNNYGVREKTICGYPYKYLIDARVGENNKVEAGWSWDLRKTFWEVMDEQFYTLTEQCSTFSNVSRRGYQVGSIIVDAEKFEILAWGFRRGNMHAEQDAISMLKHNCPDWETRRLTLYSTMEPCSYRNDEGQHPCAEYVSLLKNCKWVIIGSKDMADEKISGEGIKYLVSKG</sequence>
<dbReference type="CDD" id="cd06223">
    <property type="entry name" value="PRTases_typeI"/>
    <property type="match status" value="1"/>
</dbReference>
<evidence type="ECO:0000256" key="1">
    <source>
        <dbReference type="ARBA" id="ARBA00022679"/>
    </source>
</evidence>
<accession>A0A1F6M183</accession>
<protein>
    <recommendedName>
        <fullName evidence="3">CMP/dCMP-type deaminase domain-containing protein</fullName>
    </recommendedName>
</protein>
<proteinExistence type="predicted"/>
<dbReference type="GO" id="GO:0006166">
    <property type="term" value="P:purine ribonucleoside salvage"/>
    <property type="evidence" value="ECO:0007669"/>
    <property type="project" value="UniProtKB-KW"/>
</dbReference>
<gene>
    <name evidence="4" type="ORF">A3J66_04055</name>
</gene>
<dbReference type="InterPro" id="IPR002125">
    <property type="entry name" value="CMP_dCMP_dom"/>
</dbReference>
<comment type="caution">
    <text evidence="4">The sequence shown here is derived from an EMBL/GenBank/DDBJ whole genome shotgun (WGS) entry which is preliminary data.</text>
</comment>
<dbReference type="PROSITE" id="PS51747">
    <property type="entry name" value="CYT_DCMP_DEAMINASES_2"/>
    <property type="match status" value="1"/>
</dbReference>
<evidence type="ECO:0000259" key="3">
    <source>
        <dbReference type="PROSITE" id="PS51747"/>
    </source>
</evidence>
<dbReference type="InterPro" id="IPR016193">
    <property type="entry name" value="Cytidine_deaminase-like"/>
</dbReference>
<dbReference type="EMBL" id="MFQB01000050">
    <property type="protein sequence ID" value="OGH65401.1"/>
    <property type="molecule type" value="Genomic_DNA"/>
</dbReference>
<dbReference type="SUPFAM" id="SSF53927">
    <property type="entry name" value="Cytidine deaminase-like"/>
    <property type="match status" value="1"/>
</dbReference>
<feature type="domain" description="CMP/dCMP-type deaminase" evidence="3">
    <location>
        <begin position="232"/>
        <end position="346"/>
    </location>
</feature>
<dbReference type="STRING" id="1798680.A3J66_04055"/>
<dbReference type="InterPro" id="IPR000836">
    <property type="entry name" value="PRTase_dom"/>
</dbReference>
<dbReference type="InterPro" id="IPR050118">
    <property type="entry name" value="Pur/Pyrimidine_PRTase"/>
</dbReference>
<evidence type="ECO:0000256" key="2">
    <source>
        <dbReference type="ARBA" id="ARBA00022726"/>
    </source>
</evidence>
<organism evidence="4 5">
    <name type="scientific">Candidatus Magasanikbacteria bacterium RIFCSPHIGHO2_02_FULL_47_14</name>
    <dbReference type="NCBI Taxonomy" id="1798680"/>
    <lineage>
        <taxon>Bacteria</taxon>
        <taxon>Candidatus Magasanikiibacteriota</taxon>
    </lineage>
</organism>
<keyword evidence="2" id="KW-0660">Purine salvage</keyword>
<feature type="non-terminal residue" evidence="4">
    <location>
        <position position="355"/>
    </location>
</feature>
<dbReference type="Gene3D" id="3.40.50.2020">
    <property type="match status" value="1"/>
</dbReference>
<dbReference type="Proteomes" id="UP000176282">
    <property type="component" value="Unassembled WGS sequence"/>
</dbReference>
<name>A0A1F6M183_9BACT</name>
<dbReference type="InterPro" id="IPR029057">
    <property type="entry name" value="PRTase-like"/>
</dbReference>
<reference evidence="4 5" key="1">
    <citation type="journal article" date="2016" name="Nat. Commun.">
        <title>Thousands of microbial genomes shed light on interconnected biogeochemical processes in an aquifer system.</title>
        <authorList>
            <person name="Anantharaman K."/>
            <person name="Brown C.T."/>
            <person name="Hug L.A."/>
            <person name="Sharon I."/>
            <person name="Castelle C.J."/>
            <person name="Probst A.J."/>
            <person name="Thomas B.C."/>
            <person name="Singh A."/>
            <person name="Wilkins M.J."/>
            <person name="Karaoz U."/>
            <person name="Brodie E.L."/>
            <person name="Williams K.H."/>
            <person name="Hubbard S.S."/>
            <person name="Banfield J.F."/>
        </authorList>
    </citation>
    <scope>NUCLEOTIDE SEQUENCE [LARGE SCALE GENOMIC DNA]</scope>
</reference>
<evidence type="ECO:0000313" key="4">
    <source>
        <dbReference type="EMBL" id="OGH65401.1"/>
    </source>
</evidence>
<dbReference type="PANTHER" id="PTHR43864:SF1">
    <property type="entry name" value="XANTHINE PHOSPHORIBOSYLTRANSFERASE"/>
    <property type="match status" value="1"/>
</dbReference>
<dbReference type="AlphaFoldDB" id="A0A1F6M183"/>
<dbReference type="SUPFAM" id="SSF53271">
    <property type="entry name" value="PRTase-like"/>
    <property type="match status" value="1"/>
</dbReference>
<dbReference type="Gene3D" id="3.40.140.10">
    <property type="entry name" value="Cytidine Deaminase, domain 2"/>
    <property type="match status" value="1"/>
</dbReference>